<dbReference type="Proteomes" id="UP000694251">
    <property type="component" value="Chromosome 11"/>
</dbReference>
<protein>
    <recommendedName>
        <fullName evidence="4">Retrotransposon gag domain-containing protein</fullName>
    </recommendedName>
</protein>
<dbReference type="OrthoDB" id="1114112at2759"/>
<evidence type="ECO:0000313" key="3">
    <source>
        <dbReference type="Proteomes" id="UP000694251"/>
    </source>
</evidence>
<feature type="compositionally biased region" description="Polar residues" evidence="1">
    <location>
        <begin position="497"/>
        <end position="517"/>
    </location>
</feature>
<feature type="region of interest" description="Disordered" evidence="1">
    <location>
        <begin position="487"/>
        <end position="517"/>
    </location>
</feature>
<keyword evidence="3" id="KW-1185">Reference proteome</keyword>
<dbReference type="AlphaFoldDB" id="A0A8T1ZFS5"/>
<accession>A0A8T1ZFS5</accession>
<gene>
    <name evidence="2" type="ORF">ISN44_As11g028740</name>
</gene>
<name>A0A8T1ZFS5_ARASU</name>
<proteinExistence type="predicted"/>
<feature type="region of interest" description="Disordered" evidence="1">
    <location>
        <begin position="640"/>
        <end position="660"/>
    </location>
</feature>
<reference evidence="2 3" key="1">
    <citation type="submission" date="2020-12" db="EMBL/GenBank/DDBJ databases">
        <title>Concerted genomic and epigenomic changes stabilize Arabidopsis allopolyploids.</title>
        <authorList>
            <person name="Chen Z."/>
        </authorList>
    </citation>
    <scope>NUCLEOTIDE SEQUENCE [LARGE SCALE GENOMIC DNA]</scope>
    <source>
        <strain evidence="2">As9502</strain>
        <tissue evidence="2">Leaf</tissue>
    </source>
</reference>
<evidence type="ECO:0000256" key="1">
    <source>
        <dbReference type="SAM" id="MobiDB-lite"/>
    </source>
</evidence>
<feature type="compositionally biased region" description="Basic and acidic residues" evidence="1">
    <location>
        <begin position="650"/>
        <end position="660"/>
    </location>
</feature>
<organism evidence="2 3">
    <name type="scientific">Arabidopsis suecica</name>
    <name type="common">Swedish thale-cress</name>
    <name type="synonym">Cardaminopsis suecica</name>
    <dbReference type="NCBI Taxonomy" id="45249"/>
    <lineage>
        <taxon>Eukaryota</taxon>
        <taxon>Viridiplantae</taxon>
        <taxon>Streptophyta</taxon>
        <taxon>Embryophyta</taxon>
        <taxon>Tracheophyta</taxon>
        <taxon>Spermatophyta</taxon>
        <taxon>Magnoliopsida</taxon>
        <taxon>eudicotyledons</taxon>
        <taxon>Gunneridae</taxon>
        <taxon>Pentapetalae</taxon>
        <taxon>rosids</taxon>
        <taxon>malvids</taxon>
        <taxon>Brassicales</taxon>
        <taxon>Brassicaceae</taxon>
        <taxon>Camelineae</taxon>
        <taxon>Arabidopsis</taxon>
    </lineage>
</organism>
<evidence type="ECO:0000313" key="2">
    <source>
        <dbReference type="EMBL" id="KAG7556874.1"/>
    </source>
</evidence>
<dbReference type="EMBL" id="JAEFBJ010000011">
    <property type="protein sequence ID" value="KAG7556874.1"/>
    <property type="molecule type" value="Genomic_DNA"/>
</dbReference>
<evidence type="ECO:0008006" key="4">
    <source>
        <dbReference type="Google" id="ProtNLM"/>
    </source>
</evidence>
<comment type="caution">
    <text evidence="2">The sequence shown here is derived from an EMBL/GenBank/DDBJ whole genome shotgun (WGS) entry which is preliminary data.</text>
</comment>
<sequence>MGRIRRLLEGSWRGTKAKGPRENFMGRDKTSTVRTAFFPRTAGRTAEEEEDIFGDNIQDEEYVEPQFDENVLTLEQKVKLDELYKENPTLTRSDLAALIRLNLLSLRAALEGRELTFYEIREAHALEKVIYWVPPSELEGTCNSTFEIYDFEDIHMPCIEDMTSSLHTPFLIDECYDLICESQRLDILRAENVSRDYHELCFEIEYHCALNVHDLEFKFSMPELSRSLLEESYLGVVLDIDKILHETENTEIDYMDGDVVLYEINGDEVDYFVKTSFKPEMDFIFPLDAFDSHSHPTIKEYFKSYLTPKTLTDMIMGSLDHGAKEQLEPEELGARKQLVAEENRAKEQLVAEENNGKEVILTSKIKLVSLEAIPQPLEVTFDLQDTLFRFQPFISPSFVLFATDPSSLITIHTKRLQGTGSSHRGSHHVVSEQLCIRNMSHEDKEESRNAQNNKLLMEDLTATLTTTLTASMAKMMDERFEVYQKRKKQELKAKPPDNTSRSTWSSPQKISHTPKSNSMFYSDYQPTNALFKFSGKRNYIEWEKNMEEWFHDHHILREKRLAYAISQLTGDAYKWWVQEVDNRWYNKEPTITSWRDLKELLRNKYAPHTPNRAPQANATVQGLAVQEKKPASHQYFVTKEKSDRHKKSLAPKEKKETVKSKPIVEEQLKDELLKILNAYNKSNKAKCALHSNSEKAKFALPSEFVKDTCDLFEKPDFVLENDQACEKLILCKPVQPSSTLCFSQVLEEKSHEEESPKETLRCLPLVSHFEQPPHFVPKPVLMPFPCNYPRKHYELDLRSNPFQVGEDDMIMGSLDHGAKEQLEPEELGARKQLVAEENRAKEQLVAEENNGKEVILTSLVLIHDQQMGMCLICTLFPLSLVLSQWVFQRKVFNEANDSHPNHPFDDQDRARIFRKPSRC</sequence>